<dbReference type="Gene3D" id="1.10.3290.10">
    <property type="entry name" value="Fido-like domain"/>
    <property type="match status" value="1"/>
</dbReference>
<dbReference type="Proteomes" id="UP000304148">
    <property type="component" value="Chromosome"/>
</dbReference>
<dbReference type="InterPro" id="IPR036597">
    <property type="entry name" value="Fido-like_dom_sf"/>
</dbReference>
<feature type="binding site" evidence="2">
    <location>
        <begin position="178"/>
        <end position="185"/>
    </location>
    <ligand>
        <name>ATP</name>
        <dbReference type="ChEBI" id="CHEBI:30616"/>
    </ligand>
</feature>
<evidence type="ECO:0000259" key="4">
    <source>
        <dbReference type="PROSITE" id="PS51459"/>
    </source>
</evidence>
<sequence length="248" mass="28475">MIGVDLTLIDELKNRLDSLRPLPAEAVRNLEEVYRVEWTYNSNAIEGNTLTLLETKLVLEQGLTIGGKKLREHFEVINHAEAIAYIQEIIRQDQELTGYVVKSIHHLVLKNIADDAGRYRMVNVRISGSQHVPPHYTVVPEKMEELMKWYENQQGLMHPVMLAAEFHFRFVFIHPFSDGNGRTARLLMNLILMKHGYPPAIVKAADAVRMRYYETLEEASVQGQLEPFIQLIMECVADSLQAYLFAVE</sequence>
<feature type="binding site" evidence="2">
    <location>
        <begin position="212"/>
        <end position="213"/>
    </location>
    <ligand>
        <name>ATP</name>
        <dbReference type="ChEBI" id="CHEBI:30616"/>
    </ligand>
</feature>
<keyword evidence="2" id="KW-0547">Nucleotide-binding</keyword>
<dbReference type="InterPro" id="IPR040198">
    <property type="entry name" value="Fido_containing"/>
</dbReference>
<dbReference type="PROSITE" id="PS51459">
    <property type="entry name" value="FIDO"/>
    <property type="match status" value="1"/>
</dbReference>
<dbReference type="RefSeq" id="WP_420029269.1">
    <property type="nucleotide sequence ID" value="NZ_LS992241.1"/>
</dbReference>
<proteinExistence type="predicted"/>
<gene>
    <name evidence="5" type="ORF">PBLR_14639</name>
</gene>
<accession>A0A383RGH8</accession>
<dbReference type="AlphaFoldDB" id="A0A383RGH8"/>
<evidence type="ECO:0000313" key="6">
    <source>
        <dbReference type="Proteomes" id="UP000304148"/>
    </source>
</evidence>
<organism evidence="5 6">
    <name type="scientific">Paenibacillus alvei</name>
    <name type="common">Bacillus alvei</name>
    <dbReference type="NCBI Taxonomy" id="44250"/>
    <lineage>
        <taxon>Bacteria</taxon>
        <taxon>Bacillati</taxon>
        <taxon>Bacillota</taxon>
        <taxon>Bacilli</taxon>
        <taxon>Bacillales</taxon>
        <taxon>Paenibacillaceae</taxon>
        <taxon>Paenibacillus</taxon>
    </lineage>
</organism>
<name>A0A383RGH8_PAEAL</name>
<feature type="site" description="Important for autoinhibition of adenylyltransferase activity" evidence="3">
    <location>
        <position position="46"/>
    </location>
</feature>
<evidence type="ECO:0000256" key="1">
    <source>
        <dbReference type="PIRSR" id="PIRSR640198-1"/>
    </source>
</evidence>
<dbReference type="GO" id="GO:0005524">
    <property type="term" value="F:ATP binding"/>
    <property type="evidence" value="ECO:0007669"/>
    <property type="project" value="UniProtKB-KW"/>
</dbReference>
<dbReference type="Pfam" id="PF02661">
    <property type="entry name" value="Fic"/>
    <property type="match status" value="1"/>
</dbReference>
<evidence type="ECO:0000313" key="5">
    <source>
        <dbReference type="EMBL" id="SYX86217.1"/>
    </source>
</evidence>
<dbReference type="SUPFAM" id="SSF140931">
    <property type="entry name" value="Fic-like"/>
    <property type="match status" value="1"/>
</dbReference>
<protein>
    <submittedName>
        <fullName evidence="5">Huntingtin interacting protein E-like protein</fullName>
    </submittedName>
</protein>
<feature type="active site" evidence="1">
    <location>
        <position position="174"/>
    </location>
</feature>
<evidence type="ECO:0000256" key="3">
    <source>
        <dbReference type="PIRSR" id="PIRSR640198-3"/>
    </source>
</evidence>
<dbReference type="EMBL" id="LS992241">
    <property type="protein sequence ID" value="SYX86217.1"/>
    <property type="molecule type" value="Genomic_DNA"/>
</dbReference>
<dbReference type="PANTHER" id="PTHR13504">
    <property type="entry name" value="FIDO DOMAIN-CONTAINING PROTEIN DDB_G0283145"/>
    <property type="match status" value="1"/>
</dbReference>
<dbReference type="PANTHER" id="PTHR13504:SF38">
    <property type="entry name" value="FIDO DOMAIN-CONTAINING PROTEIN"/>
    <property type="match status" value="1"/>
</dbReference>
<dbReference type="InterPro" id="IPR003812">
    <property type="entry name" value="Fido"/>
</dbReference>
<reference evidence="6" key="1">
    <citation type="submission" date="2018-08" db="EMBL/GenBank/DDBJ databases">
        <authorList>
            <person name="Chevrot R."/>
        </authorList>
    </citation>
    <scope>NUCLEOTIDE SEQUENCE [LARGE SCALE GENOMIC DNA]</scope>
</reference>
<evidence type="ECO:0000256" key="2">
    <source>
        <dbReference type="PIRSR" id="PIRSR640198-2"/>
    </source>
</evidence>
<keyword evidence="2" id="KW-0067">ATP-binding</keyword>
<feature type="domain" description="Fido" evidence="4">
    <location>
        <begin position="96"/>
        <end position="234"/>
    </location>
</feature>